<keyword evidence="4" id="KW-0967">Endosome</keyword>
<dbReference type="PANTHER" id="PTHR12947">
    <property type="entry name" value="AMSH-LIKE PROTEASE"/>
    <property type="match status" value="1"/>
</dbReference>
<dbReference type="InterPro" id="IPR015063">
    <property type="entry name" value="USP8_dimer"/>
</dbReference>
<dbReference type="GO" id="GO:0005768">
    <property type="term" value="C:endosome"/>
    <property type="evidence" value="ECO:0007669"/>
    <property type="project" value="UniProtKB-SubCell"/>
</dbReference>
<proteinExistence type="inferred from homology"/>
<accession>G8JMT4</accession>
<evidence type="ECO:0000256" key="6">
    <source>
        <dbReference type="ARBA" id="ARBA00038426"/>
    </source>
</evidence>
<dbReference type="GO" id="GO:0010992">
    <property type="term" value="P:ubiquitin recycling"/>
    <property type="evidence" value="ECO:0007669"/>
    <property type="project" value="EnsemblFungi"/>
</dbReference>
<dbReference type="STRING" id="931890.G8JMT4"/>
<keyword evidence="10" id="KW-1185">Reference proteome</keyword>
<evidence type="ECO:0000313" key="10">
    <source>
        <dbReference type="Proteomes" id="UP000006790"/>
    </source>
</evidence>
<dbReference type="eggNOG" id="ENOG502S3ZX">
    <property type="taxonomic scope" value="Eukaryota"/>
</dbReference>
<evidence type="ECO:0000256" key="1">
    <source>
        <dbReference type="ARBA" id="ARBA00004177"/>
    </source>
</evidence>
<dbReference type="InParanoid" id="G8JMT4"/>
<evidence type="ECO:0000256" key="7">
    <source>
        <dbReference type="ARBA" id="ARBA00039609"/>
    </source>
</evidence>
<dbReference type="GO" id="GO:0004869">
    <property type="term" value="F:cysteine-type endopeptidase inhibitor activity"/>
    <property type="evidence" value="ECO:0007669"/>
    <property type="project" value="UniProtKB-KW"/>
</dbReference>
<evidence type="ECO:0000256" key="3">
    <source>
        <dbReference type="ARBA" id="ARBA00022704"/>
    </source>
</evidence>
<evidence type="ECO:0000313" key="9">
    <source>
        <dbReference type="EMBL" id="AET37749.1"/>
    </source>
</evidence>
<dbReference type="GO" id="GO:0061578">
    <property type="term" value="F:K63-linked deubiquitinase activity"/>
    <property type="evidence" value="ECO:0007669"/>
    <property type="project" value="TreeGrafter"/>
</dbReference>
<reference evidence="10" key="1">
    <citation type="journal article" date="2012" name="G3 (Bethesda)">
        <title>Pichia sorbitophila, an interspecies yeast hybrid reveals early steps of genome resolution following polyploidization.</title>
        <authorList>
            <person name="Leh Louis V."/>
            <person name="Despons L."/>
            <person name="Friedrich A."/>
            <person name="Martin T."/>
            <person name="Durrens P."/>
            <person name="Casaregola S."/>
            <person name="Neuveglise C."/>
            <person name="Fairhead C."/>
            <person name="Marck C."/>
            <person name="Cruz J.A."/>
            <person name="Straub M.L."/>
            <person name="Kugler V."/>
            <person name="Sacerdot C."/>
            <person name="Uzunov Z."/>
            <person name="Thierry A."/>
            <person name="Weiss S."/>
            <person name="Bleykasten C."/>
            <person name="De Montigny J."/>
            <person name="Jacques N."/>
            <person name="Jung P."/>
            <person name="Lemaire M."/>
            <person name="Mallet S."/>
            <person name="Morel G."/>
            <person name="Richard G.F."/>
            <person name="Sarkar A."/>
            <person name="Savel G."/>
            <person name="Schacherer J."/>
            <person name="Seret M.L."/>
            <person name="Talla E."/>
            <person name="Samson G."/>
            <person name="Jubin C."/>
            <person name="Poulain J."/>
            <person name="Vacherie B."/>
            <person name="Barbe V."/>
            <person name="Pelletier E."/>
            <person name="Sherman D.J."/>
            <person name="Westhof E."/>
            <person name="Weissenbach J."/>
            <person name="Baret P.V."/>
            <person name="Wincker P."/>
            <person name="Gaillardin C."/>
            <person name="Dujon B."/>
            <person name="Souciet J.L."/>
        </authorList>
    </citation>
    <scope>NUCLEOTIDE SEQUENCE [LARGE SCALE GENOMIC DNA]</scope>
    <source>
        <strain evidence="10">CBS 270.75 / DBVPG 7215 / KCTC 17166 / NRRL Y-17582</strain>
    </source>
</reference>
<keyword evidence="2" id="KW-0646">Protease inhibitor</keyword>
<comment type="subcellular location">
    <subcellularLocation>
        <location evidence="1">Endosome</location>
    </subcellularLocation>
</comment>
<evidence type="ECO:0000256" key="2">
    <source>
        <dbReference type="ARBA" id="ARBA00022690"/>
    </source>
</evidence>
<dbReference type="AlphaFoldDB" id="G8JMT4"/>
<dbReference type="PANTHER" id="PTHR12947:SF13">
    <property type="entry name" value="FI19924P1"/>
    <property type="match status" value="1"/>
</dbReference>
<sequence>MKSSSELAKEAADYRFNVQVSLKLYLSTCVEILEEAQSASLWGNIERSYLLYLRYLDLCMNKLVGHPHVKNPSNKEENLHRQEYLQLMKLEVPAILKITEDMRADVDLRFQKFRLSLVKNVAPAVKSCTEKNSKIKDSEESRPIVLPPSFDEEQFNQKVLWFHTNIIDLNSAKSVLSEKESPRTNCDAFSYPELPKLSFSSVN</sequence>
<dbReference type="OMA" id="KSCHELS"/>
<keyword evidence="3" id="KW-0789">Thiol protease inhibitor</keyword>
<evidence type="ECO:0000259" key="8">
    <source>
        <dbReference type="Pfam" id="PF08969"/>
    </source>
</evidence>
<dbReference type="HOGENOM" id="CLU_1348926_0_0_1"/>
<evidence type="ECO:0000256" key="4">
    <source>
        <dbReference type="ARBA" id="ARBA00022753"/>
    </source>
</evidence>
<dbReference type="OrthoDB" id="3640at2759"/>
<dbReference type="EMBL" id="CP002497">
    <property type="protein sequence ID" value="AET37749.1"/>
    <property type="molecule type" value="Genomic_DNA"/>
</dbReference>
<dbReference type="GO" id="GO:0070536">
    <property type="term" value="P:protein K63-linked deubiquitination"/>
    <property type="evidence" value="ECO:0007669"/>
    <property type="project" value="TreeGrafter"/>
</dbReference>
<dbReference type="KEGG" id="erc:Ecym_1529"/>
<dbReference type="SUPFAM" id="SSF140856">
    <property type="entry name" value="USP8 N-terminal domain-like"/>
    <property type="match status" value="1"/>
</dbReference>
<name>G8JMT4_ERECY</name>
<comment type="similarity">
    <text evidence="6">Belongs to the RFU1 family.</text>
</comment>
<protein>
    <recommendedName>
        <fullName evidence="7">Regulator of free ubiquitin chains 1</fullName>
    </recommendedName>
</protein>
<dbReference type="GO" id="GO:0016020">
    <property type="term" value="C:membrane"/>
    <property type="evidence" value="ECO:0007669"/>
    <property type="project" value="TreeGrafter"/>
</dbReference>
<dbReference type="Pfam" id="PF08969">
    <property type="entry name" value="USP8_dimer"/>
    <property type="match status" value="1"/>
</dbReference>
<comment type="function">
    <text evidence="5">Inhibitor of the DOA4 deubiquitinase involved in the regulation of protein degradation by the proteasome and maintenance of a normal level of free ubiquitin.</text>
</comment>
<feature type="domain" description="USP8 dimerisation" evidence="8">
    <location>
        <begin position="5"/>
        <end position="85"/>
    </location>
</feature>
<dbReference type="Gene3D" id="1.20.58.80">
    <property type="entry name" value="Phosphotransferase system, lactose/cellobiose-type IIA subunit"/>
    <property type="match status" value="1"/>
</dbReference>
<dbReference type="Proteomes" id="UP000006790">
    <property type="component" value="Chromosome 1"/>
</dbReference>
<dbReference type="RefSeq" id="XP_003644566.1">
    <property type="nucleotide sequence ID" value="XM_003644518.1"/>
</dbReference>
<gene>
    <name evidence="9" type="ordered locus">Ecym_1529</name>
</gene>
<dbReference type="GeneID" id="11469706"/>
<dbReference type="FunCoup" id="G8JMT4">
    <property type="interactions" value="27"/>
</dbReference>
<evidence type="ECO:0000256" key="5">
    <source>
        <dbReference type="ARBA" id="ARBA00037208"/>
    </source>
</evidence>
<organism evidence="9 10">
    <name type="scientific">Eremothecium cymbalariae (strain CBS 270.75 / DBVPG 7215 / KCTC 17166 / NRRL Y-17582)</name>
    <name type="common">Yeast</name>
    <dbReference type="NCBI Taxonomy" id="931890"/>
    <lineage>
        <taxon>Eukaryota</taxon>
        <taxon>Fungi</taxon>
        <taxon>Dikarya</taxon>
        <taxon>Ascomycota</taxon>
        <taxon>Saccharomycotina</taxon>
        <taxon>Saccharomycetes</taxon>
        <taxon>Saccharomycetales</taxon>
        <taxon>Saccharomycetaceae</taxon>
        <taxon>Eremothecium</taxon>
    </lineage>
</organism>